<evidence type="ECO:0000313" key="1">
    <source>
        <dbReference type="EMBL" id="KGF46530.1"/>
    </source>
</evidence>
<dbReference type="Pfam" id="PF13707">
    <property type="entry name" value="RloB"/>
    <property type="match status" value="1"/>
</dbReference>
<evidence type="ECO:0008006" key="3">
    <source>
        <dbReference type="Google" id="ProtNLM"/>
    </source>
</evidence>
<sequence length="187" mass="21885">MEKVKKHYSCTALKYISIKPELPSKKKVVELFDLAKTKVEAENSMVLLIIDLDEVLKSKIELENFKIQYAKYLNAQQGKPARNCGWMKKLLVIVNNPCLEYWYLLHFNPTRKFYADYAGLKKDLRKNLPLSKYEKTEEYYNSNPDIYKRLESWLKDARSNATPFDVNQCMTQGCSEMGTVFDCLDNL</sequence>
<organism evidence="1 2">
    <name type="scientific">Prevotella disiens DNF00882</name>
    <dbReference type="NCBI Taxonomy" id="1401075"/>
    <lineage>
        <taxon>Bacteria</taxon>
        <taxon>Pseudomonadati</taxon>
        <taxon>Bacteroidota</taxon>
        <taxon>Bacteroidia</taxon>
        <taxon>Bacteroidales</taxon>
        <taxon>Prevotellaceae</taxon>
        <taxon>Prevotella</taxon>
    </lineage>
</organism>
<reference evidence="1 2" key="1">
    <citation type="submission" date="2014-07" db="EMBL/GenBank/DDBJ databases">
        <authorList>
            <person name="McCorrison J."/>
            <person name="Sanka R."/>
            <person name="Torralba M."/>
            <person name="Gillis M."/>
            <person name="Haft D.H."/>
            <person name="Methe B."/>
            <person name="Sutton G."/>
            <person name="Nelson K.E."/>
        </authorList>
    </citation>
    <scope>NUCLEOTIDE SEQUENCE [LARGE SCALE GENOMIC DNA]</scope>
    <source>
        <strain evidence="1 2">DNF00882</strain>
    </source>
</reference>
<protein>
    <recommendedName>
        <fullName evidence="3">RloB-like protein</fullName>
    </recommendedName>
</protein>
<comment type="caution">
    <text evidence="1">The sequence shown here is derived from an EMBL/GenBank/DDBJ whole genome shotgun (WGS) entry which is preliminary data.</text>
</comment>
<dbReference type="InterPro" id="IPR025591">
    <property type="entry name" value="RloB"/>
</dbReference>
<proteinExistence type="predicted"/>
<accession>A0A096AI41</accession>
<gene>
    <name evidence="1" type="ORF">HMPREF0654_11300</name>
</gene>
<dbReference type="AlphaFoldDB" id="A0A096AI41"/>
<dbReference type="EMBL" id="JRNR01000137">
    <property type="protein sequence ID" value="KGF46530.1"/>
    <property type="molecule type" value="Genomic_DNA"/>
</dbReference>
<name>A0A096AI41_9BACT</name>
<dbReference type="Proteomes" id="UP000029538">
    <property type="component" value="Unassembled WGS sequence"/>
</dbReference>
<evidence type="ECO:0000313" key="2">
    <source>
        <dbReference type="Proteomes" id="UP000029538"/>
    </source>
</evidence>